<sequence length="286" mass="31085">MALPPTGWTRDQVLQAASTLLSEGRYEWQDGKMSGGTFSGDNAAYNSLMEQMFGLFALSNPLHADVFPGVMKMEAEIVRMTISLFHGTDNHCGSLTSGGSESILMAVKAMRDWGREVRGIEQAEIVGCVTVHAGFDKAADLLGMKLRKVDMDPKTCKVKLSAMQRAINSNTVMLVASAPQFPHGIIDDVEEIGALGQRYNVPVHVDCCMGGFILPFMEAAGYPLPLFDFRVPGVTSISADTHKYGNAPKGSSVIMYQSAEHRHYQYFVVPDWPGGIYGSPTIPGSR</sequence>
<evidence type="ECO:0000256" key="11">
    <source>
        <dbReference type="ARBA" id="ARBA00023136"/>
    </source>
</evidence>
<evidence type="ECO:0000256" key="9">
    <source>
        <dbReference type="ARBA" id="ARBA00022989"/>
    </source>
</evidence>
<evidence type="ECO:0000256" key="1">
    <source>
        <dbReference type="ARBA" id="ARBA00001933"/>
    </source>
</evidence>
<keyword evidence="12 17" id="KW-0456">Lyase</keyword>
<evidence type="ECO:0000256" key="7">
    <source>
        <dbReference type="ARBA" id="ARBA00022898"/>
    </source>
</evidence>
<dbReference type="GO" id="GO:0030149">
    <property type="term" value="P:sphingolipid catabolic process"/>
    <property type="evidence" value="ECO:0007669"/>
    <property type="project" value="TreeGrafter"/>
</dbReference>
<keyword evidence="19" id="KW-1185">Reference proteome</keyword>
<dbReference type="Gene3D" id="3.40.640.10">
    <property type="entry name" value="Type I PLP-dependent aspartate aminotransferase-like (Major domain)"/>
    <property type="match status" value="1"/>
</dbReference>
<keyword evidence="7 16" id="KW-0663">Pyridoxal phosphate</keyword>
<dbReference type="InterPro" id="IPR015424">
    <property type="entry name" value="PyrdxlP-dep_Trfase"/>
</dbReference>
<dbReference type="Pfam" id="PF00282">
    <property type="entry name" value="Pyridoxal_deC"/>
    <property type="match status" value="1"/>
</dbReference>
<evidence type="ECO:0000313" key="19">
    <source>
        <dbReference type="Proteomes" id="UP001445076"/>
    </source>
</evidence>
<proteinExistence type="inferred from homology"/>
<dbReference type="SUPFAM" id="SSF53383">
    <property type="entry name" value="PLP-dependent transferases"/>
    <property type="match status" value="1"/>
</dbReference>
<comment type="pathway">
    <text evidence="3">Lipid metabolism; sphingolipid metabolism.</text>
</comment>
<evidence type="ECO:0000256" key="14">
    <source>
        <dbReference type="ARBA" id="ARBA00038965"/>
    </source>
</evidence>
<dbReference type="PANTHER" id="PTHR42735:SF6">
    <property type="entry name" value="SPHINGOSINE-1-PHOSPHATE LYASE 1"/>
    <property type="match status" value="1"/>
</dbReference>
<feature type="non-terminal residue" evidence="18">
    <location>
        <position position="286"/>
    </location>
</feature>
<comment type="cofactor">
    <cofactor evidence="1 16 17">
        <name>pyridoxal 5'-phosphate</name>
        <dbReference type="ChEBI" id="CHEBI:597326"/>
    </cofactor>
</comment>
<dbReference type="InterPro" id="IPR002129">
    <property type="entry name" value="PyrdxlP-dep_de-COase"/>
</dbReference>
<dbReference type="Proteomes" id="UP001445076">
    <property type="component" value="Unassembled WGS sequence"/>
</dbReference>
<organism evidence="18 19">
    <name type="scientific">Cherax quadricarinatus</name>
    <name type="common">Australian red claw crayfish</name>
    <dbReference type="NCBI Taxonomy" id="27406"/>
    <lineage>
        <taxon>Eukaryota</taxon>
        <taxon>Metazoa</taxon>
        <taxon>Ecdysozoa</taxon>
        <taxon>Arthropoda</taxon>
        <taxon>Crustacea</taxon>
        <taxon>Multicrustacea</taxon>
        <taxon>Malacostraca</taxon>
        <taxon>Eumalacostraca</taxon>
        <taxon>Eucarida</taxon>
        <taxon>Decapoda</taxon>
        <taxon>Pleocyemata</taxon>
        <taxon>Astacidea</taxon>
        <taxon>Parastacoidea</taxon>
        <taxon>Parastacidae</taxon>
        <taxon>Cherax</taxon>
    </lineage>
</organism>
<dbReference type="EC" id="4.1.2.27" evidence="14"/>
<protein>
    <recommendedName>
        <fullName evidence="14">sphinganine-1-phosphate aldolase</fullName>
        <ecNumber evidence="14">4.1.2.27</ecNumber>
    </recommendedName>
    <alternativeName>
        <fullName evidence="15">Sphingosine-1-phosphate aldolase</fullName>
    </alternativeName>
</protein>
<evidence type="ECO:0000256" key="15">
    <source>
        <dbReference type="ARBA" id="ARBA00042568"/>
    </source>
</evidence>
<comment type="similarity">
    <text evidence="13">Belongs to the group II decarboxylase family. Sphingosine-1-phosphate lyase subfamily.</text>
</comment>
<evidence type="ECO:0000256" key="5">
    <source>
        <dbReference type="ARBA" id="ARBA00022692"/>
    </source>
</evidence>
<reference evidence="18 19" key="1">
    <citation type="journal article" date="2024" name="BMC Genomics">
        <title>Genome assembly of redclaw crayfish (Cherax quadricarinatus) provides insights into its immune adaptation and hypoxia tolerance.</title>
        <authorList>
            <person name="Liu Z."/>
            <person name="Zheng J."/>
            <person name="Li H."/>
            <person name="Fang K."/>
            <person name="Wang S."/>
            <person name="He J."/>
            <person name="Zhou D."/>
            <person name="Weng S."/>
            <person name="Chi M."/>
            <person name="Gu Z."/>
            <person name="He J."/>
            <person name="Li F."/>
            <person name="Wang M."/>
        </authorList>
    </citation>
    <scope>NUCLEOTIDE SEQUENCE [LARGE SCALE GENOMIC DNA]</scope>
    <source>
        <strain evidence="18">ZL_2023a</strain>
    </source>
</reference>
<evidence type="ECO:0000256" key="2">
    <source>
        <dbReference type="ARBA" id="ARBA00004389"/>
    </source>
</evidence>
<evidence type="ECO:0000256" key="12">
    <source>
        <dbReference type="ARBA" id="ARBA00023239"/>
    </source>
</evidence>
<keyword evidence="10" id="KW-0443">Lipid metabolism</keyword>
<feature type="modified residue" description="N6-(pyridoxal phosphate)lysine" evidence="16">
    <location>
        <position position="243"/>
    </location>
</feature>
<accession>A0AAW0YEN1</accession>
<dbReference type="GO" id="GO:0008117">
    <property type="term" value="F:sphinganine-1-phosphate aldolase activity"/>
    <property type="evidence" value="ECO:0007669"/>
    <property type="project" value="UniProtKB-EC"/>
</dbReference>
<keyword evidence="5" id="KW-0812">Transmembrane</keyword>
<dbReference type="EMBL" id="JARKIK010000011">
    <property type="protein sequence ID" value="KAK8748724.1"/>
    <property type="molecule type" value="Genomic_DNA"/>
</dbReference>
<dbReference type="InterPro" id="IPR050477">
    <property type="entry name" value="GrpII_AminoAcid_Decarb"/>
</dbReference>
<dbReference type="FunFam" id="3.40.640.10:FF:000020">
    <property type="entry name" value="sphingosine-1-phosphate lyase 1"/>
    <property type="match status" value="1"/>
</dbReference>
<keyword evidence="11" id="KW-0472">Membrane</keyword>
<name>A0AAW0YEN1_CHEQU</name>
<dbReference type="GO" id="GO:0030170">
    <property type="term" value="F:pyridoxal phosphate binding"/>
    <property type="evidence" value="ECO:0007669"/>
    <property type="project" value="InterPro"/>
</dbReference>
<dbReference type="AlphaFoldDB" id="A0AAW0YEN1"/>
<gene>
    <name evidence="18" type="ORF">OTU49_015958</name>
</gene>
<dbReference type="GO" id="GO:0019752">
    <property type="term" value="P:carboxylic acid metabolic process"/>
    <property type="evidence" value="ECO:0007669"/>
    <property type="project" value="InterPro"/>
</dbReference>
<evidence type="ECO:0000256" key="10">
    <source>
        <dbReference type="ARBA" id="ARBA00023098"/>
    </source>
</evidence>
<dbReference type="InterPro" id="IPR015421">
    <property type="entry name" value="PyrdxlP-dep_Trfase_major"/>
</dbReference>
<comment type="caution">
    <text evidence="18">The sequence shown here is derived from an EMBL/GenBank/DDBJ whole genome shotgun (WGS) entry which is preliminary data.</text>
</comment>
<evidence type="ECO:0000256" key="8">
    <source>
        <dbReference type="ARBA" id="ARBA00022919"/>
    </source>
</evidence>
<evidence type="ECO:0000256" key="16">
    <source>
        <dbReference type="PIRSR" id="PIRSR602129-50"/>
    </source>
</evidence>
<keyword evidence="8" id="KW-0746">Sphingolipid metabolism</keyword>
<keyword evidence="9" id="KW-1133">Transmembrane helix</keyword>
<evidence type="ECO:0000256" key="3">
    <source>
        <dbReference type="ARBA" id="ARBA00004760"/>
    </source>
</evidence>
<evidence type="ECO:0000256" key="6">
    <source>
        <dbReference type="ARBA" id="ARBA00022824"/>
    </source>
</evidence>
<evidence type="ECO:0000256" key="4">
    <source>
        <dbReference type="ARBA" id="ARBA00004991"/>
    </source>
</evidence>
<evidence type="ECO:0000256" key="17">
    <source>
        <dbReference type="RuleBase" id="RU000382"/>
    </source>
</evidence>
<keyword evidence="6" id="KW-0256">Endoplasmic reticulum</keyword>
<comment type="pathway">
    <text evidence="4">Sphingolipid metabolism.</text>
</comment>
<evidence type="ECO:0000256" key="13">
    <source>
        <dbReference type="ARBA" id="ARBA00038302"/>
    </source>
</evidence>
<dbReference type="GO" id="GO:0005789">
    <property type="term" value="C:endoplasmic reticulum membrane"/>
    <property type="evidence" value="ECO:0007669"/>
    <property type="project" value="UniProtKB-SubCell"/>
</dbReference>
<dbReference type="PANTHER" id="PTHR42735">
    <property type="match status" value="1"/>
</dbReference>
<comment type="subcellular location">
    <subcellularLocation>
        <location evidence="2">Endoplasmic reticulum membrane</location>
        <topology evidence="2">Single-pass membrane protein</topology>
    </subcellularLocation>
</comment>
<evidence type="ECO:0000313" key="18">
    <source>
        <dbReference type="EMBL" id="KAK8748724.1"/>
    </source>
</evidence>